<dbReference type="EMBL" id="CAJMWS010000041">
    <property type="protein sequence ID" value="CAE6345943.1"/>
    <property type="molecule type" value="Genomic_DNA"/>
</dbReference>
<name>A0A8H2ZX98_9AGAM</name>
<feature type="compositionally biased region" description="Basic and acidic residues" evidence="1">
    <location>
        <begin position="167"/>
        <end position="185"/>
    </location>
</feature>
<accession>A0A8H2ZX98</accession>
<protein>
    <submittedName>
        <fullName evidence="2">Uncharacterized protein</fullName>
    </submittedName>
</protein>
<feature type="region of interest" description="Disordered" evidence="1">
    <location>
        <begin position="126"/>
        <end position="185"/>
    </location>
</feature>
<evidence type="ECO:0000256" key="1">
    <source>
        <dbReference type="SAM" id="MobiDB-lite"/>
    </source>
</evidence>
<feature type="compositionally biased region" description="Acidic residues" evidence="1">
    <location>
        <begin position="145"/>
        <end position="158"/>
    </location>
</feature>
<feature type="compositionally biased region" description="Acidic residues" evidence="1">
    <location>
        <begin position="126"/>
        <end position="138"/>
    </location>
</feature>
<dbReference type="Proteomes" id="UP000663846">
    <property type="component" value="Unassembled WGS sequence"/>
</dbReference>
<reference evidence="2" key="1">
    <citation type="submission" date="2021-01" db="EMBL/GenBank/DDBJ databases">
        <authorList>
            <person name="Kaushik A."/>
        </authorList>
    </citation>
    <scope>NUCLEOTIDE SEQUENCE</scope>
    <source>
        <strain evidence="2">AG1-1C</strain>
    </source>
</reference>
<evidence type="ECO:0000313" key="3">
    <source>
        <dbReference type="Proteomes" id="UP000663846"/>
    </source>
</evidence>
<evidence type="ECO:0000313" key="2">
    <source>
        <dbReference type="EMBL" id="CAE6345943.1"/>
    </source>
</evidence>
<gene>
    <name evidence="2" type="ORF">RDB_LOCUS7051</name>
</gene>
<sequence>MSSEKVSSVSDTPAWSTGPDQIEVELVVTGEIILTSIANYHRLQTEGLKFESPFGLTGCSSRDFERALTFCAEDRACTKPPSKELAHIINETAVPSIIPPSVSPEPKHALEASTSAVQKGFADMTIADEEDDDDDDESYSPSESDASDSGDEYSDTDMADFGTAGLKAERDEHNTREKEKRLLGL</sequence>
<organism evidence="2 3">
    <name type="scientific">Rhizoctonia solani</name>
    <dbReference type="NCBI Taxonomy" id="456999"/>
    <lineage>
        <taxon>Eukaryota</taxon>
        <taxon>Fungi</taxon>
        <taxon>Dikarya</taxon>
        <taxon>Basidiomycota</taxon>
        <taxon>Agaricomycotina</taxon>
        <taxon>Agaricomycetes</taxon>
        <taxon>Cantharellales</taxon>
        <taxon>Ceratobasidiaceae</taxon>
        <taxon>Rhizoctonia</taxon>
    </lineage>
</organism>
<dbReference type="AlphaFoldDB" id="A0A8H2ZX98"/>
<comment type="caution">
    <text evidence="2">The sequence shown here is derived from an EMBL/GenBank/DDBJ whole genome shotgun (WGS) entry which is preliminary data.</text>
</comment>
<proteinExistence type="predicted"/>